<evidence type="ECO:0000313" key="3">
    <source>
        <dbReference type="Proteomes" id="UP000070284"/>
    </source>
</evidence>
<protein>
    <submittedName>
        <fullName evidence="2">Uncharacterized protein</fullName>
    </submittedName>
</protein>
<evidence type="ECO:0000256" key="1">
    <source>
        <dbReference type="SAM" id="MobiDB-lite"/>
    </source>
</evidence>
<gene>
    <name evidence="2" type="ORF">AKJ65_04695</name>
</gene>
<dbReference type="Proteomes" id="UP000070284">
    <property type="component" value="Unassembled WGS sequence"/>
</dbReference>
<evidence type="ECO:0000313" key="2">
    <source>
        <dbReference type="EMBL" id="KXA94348.1"/>
    </source>
</evidence>
<feature type="region of interest" description="Disordered" evidence="1">
    <location>
        <begin position="1"/>
        <end position="22"/>
    </location>
</feature>
<accession>A0A133UJF7</accession>
<reference evidence="2 3" key="1">
    <citation type="journal article" date="2016" name="Sci. Rep.">
        <title>Metabolic traits of an uncultured archaeal lineage -MSBL1- from brine pools of the Red Sea.</title>
        <authorList>
            <person name="Mwirichia R."/>
            <person name="Alam I."/>
            <person name="Rashid M."/>
            <person name="Vinu M."/>
            <person name="Ba-Alawi W."/>
            <person name="Anthony Kamau A."/>
            <person name="Kamanda Ngugi D."/>
            <person name="Goker M."/>
            <person name="Klenk H.P."/>
            <person name="Bajic V."/>
            <person name="Stingl U."/>
        </authorList>
    </citation>
    <scope>NUCLEOTIDE SEQUENCE [LARGE SCALE GENOMIC DNA]</scope>
    <source>
        <strain evidence="2">SCGC-AAA259E19</strain>
    </source>
</reference>
<feature type="compositionally biased region" description="Basic and acidic residues" evidence="1">
    <location>
        <begin position="1"/>
        <end position="14"/>
    </location>
</feature>
<keyword evidence="3" id="KW-1185">Reference proteome</keyword>
<name>A0A133UJF7_9EURY</name>
<comment type="caution">
    <text evidence="2">The sequence shown here is derived from an EMBL/GenBank/DDBJ whole genome shotgun (WGS) entry which is preliminary data.</text>
</comment>
<sequence length="86" mass="9654">MLPIRTVDKAKPDFESGEAESCPNHLGIGTAFENPEKVFGMSDDTTTITIDKENWRKLNRMKRDPSDTLNDVLTQLLEEAEGADEE</sequence>
<dbReference type="AlphaFoldDB" id="A0A133UJF7"/>
<proteinExistence type="predicted"/>
<dbReference type="EMBL" id="LHXO01000064">
    <property type="protein sequence ID" value="KXA94348.1"/>
    <property type="molecule type" value="Genomic_DNA"/>
</dbReference>
<organism evidence="2 3">
    <name type="scientific">candidate division MSBL1 archaeon SCGC-AAA259E19</name>
    <dbReference type="NCBI Taxonomy" id="1698264"/>
    <lineage>
        <taxon>Archaea</taxon>
        <taxon>Methanobacteriati</taxon>
        <taxon>Methanobacteriota</taxon>
        <taxon>candidate division MSBL1</taxon>
    </lineage>
</organism>